<evidence type="ECO:0000256" key="12">
    <source>
        <dbReference type="ARBA" id="ARBA00023015"/>
    </source>
</evidence>
<dbReference type="AlphaFoldDB" id="A0ABD3RRF6"/>
<comment type="similarity">
    <text evidence="4">Belongs to the CAF1 family.</text>
</comment>
<evidence type="ECO:0000256" key="8">
    <source>
        <dbReference type="ARBA" id="ARBA00022723"/>
    </source>
</evidence>
<comment type="caution">
    <text evidence="16">The sequence shown here is derived from an EMBL/GenBank/DDBJ whole genome shotgun (WGS) entry which is preliminary data.</text>
</comment>
<keyword evidence="10" id="KW-0269">Exonuclease</keyword>
<dbReference type="Pfam" id="PF04857">
    <property type="entry name" value="CAF1"/>
    <property type="match status" value="2"/>
</dbReference>
<feature type="compositionally biased region" description="Low complexity" evidence="15">
    <location>
        <begin position="65"/>
        <end position="77"/>
    </location>
</feature>
<evidence type="ECO:0000256" key="9">
    <source>
        <dbReference type="ARBA" id="ARBA00022801"/>
    </source>
</evidence>
<evidence type="ECO:0000256" key="6">
    <source>
        <dbReference type="ARBA" id="ARBA00022490"/>
    </source>
</evidence>
<keyword evidence="6" id="KW-0963">Cytoplasm</keyword>
<evidence type="ECO:0000313" key="17">
    <source>
        <dbReference type="Proteomes" id="UP001530377"/>
    </source>
</evidence>
<keyword evidence="14" id="KW-0539">Nucleus</keyword>
<dbReference type="InterPro" id="IPR039637">
    <property type="entry name" value="CNOT7/CNOT8/Pop2"/>
</dbReference>
<dbReference type="Gene3D" id="3.30.420.10">
    <property type="entry name" value="Ribonuclease H-like superfamily/Ribonuclease H"/>
    <property type="match status" value="1"/>
</dbReference>
<evidence type="ECO:0000256" key="4">
    <source>
        <dbReference type="ARBA" id="ARBA00008372"/>
    </source>
</evidence>
<evidence type="ECO:0000256" key="7">
    <source>
        <dbReference type="ARBA" id="ARBA00022722"/>
    </source>
</evidence>
<gene>
    <name evidence="16" type="ORF">ACHAXA_007370</name>
</gene>
<dbReference type="GO" id="GO:0003723">
    <property type="term" value="F:RNA binding"/>
    <property type="evidence" value="ECO:0007669"/>
    <property type="project" value="UniProtKB-KW"/>
</dbReference>
<dbReference type="GO" id="GO:0005634">
    <property type="term" value="C:nucleus"/>
    <property type="evidence" value="ECO:0007669"/>
    <property type="project" value="UniProtKB-SubCell"/>
</dbReference>
<reference evidence="16 17" key="1">
    <citation type="submission" date="2024-10" db="EMBL/GenBank/DDBJ databases">
        <title>Updated reference genomes for cyclostephanoid diatoms.</title>
        <authorList>
            <person name="Roberts W.R."/>
            <person name="Alverson A.J."/>
        </authorList>
    </citation>
    <scope>NUCLEOTIDE SEQUENCE [LARGE SCALE GENOMIC DNA]</scope>
    <source>
        <strain evidence="16 17">AJA228-03</strain>
    </source>
</reference>
<protein>
    <recommendedName>
        <fullName evidence="5">poly(A)-specific ribonuclease</fullName>
        <ecNumber evidence="5">3.1.13.4</ecNumber>
    </recommendedName>
</protein>
<sequence>MTSVLSMESPPFRPRGMIGGNNNGGSNNAIPASSSSSSSSSSGDGGLQFAQSPLGGMMGGGGMGMNSNNNNSNSNNGDPPHQQKYGRMSGSGRGSPSSSGSGSDSRGGGGGEGVYSNAVRSYSFQTPSGEMLEIRNVWEENVEEEMAIIRELIETHPYVAMDTEFPGVVARPVSETFSPDFHYKSLKCNVDLLKIIQLGLTFADEDGNYARGCPCWQFNFRFDLSDDMFAQDSIDLLVASGISFEDHAARGIDPLHFGELLMVSGLVLDDRVKWVSFHSGYDYAYLLKVLTTQDLPNDEKSFFELLKIYFPTIYDIKYMTSLCDGHFGGLQRLADDLKCPRIGPEHQAGSDSLLTMVTYFALARAKFANGDGAGGIDDARYRNELFGYGNNHTVRKGPVGSHGHSNSALSGTSGIADC</sequence>
<name>A0ABD3RRF6_9STRA</name>
<dbReference type="GO" id="GO:0046872">
    <property type="term" value="F:metal ion binding"/>
    <property type="evidence" value="ECO:0007669"/>
    <property type="project" value="UniProtKB-KW"/>
</dbReference>
<evidence type="ECO:0000256" key="5">
    <source>
        <dbReference type="ARBA" id="ARBA00012161"/>
    </source>
</evidence>
<dbReference type="PANTHER" id="PTHR10797">
    <property type="entry name" value="CCR4-NOT TRANSCRIPTION COMPLEX SUBUNIT"/>
    <property type="match status" value="1"/>
</dbReference>
<evidence type="ECO:0000256" key="10">
    <source>
        <dbReference type="ARBA" id="ARBA00022839"/>
    </source>
</evidence>
<evidence type="ECO:0000256" key="13">
    <source>
        <dbReference type="ARBA" id="ARBA00023163"/>
    </source>
</evidence>
<evidence type="ECO:0000256" key="14">
    <source>
        <dbReference type="ARBA" id="ARBA00023242"/>
    </source>
</evidence>
<proteinExistence type="inferred from homology"/>
<keyword evidence="9" id="KW-0378">Hydrolase</keyword>
<dbReference type="InterPro" id="IPR006941">
    <property type="entry name" value="RNase_CAF1"/>
</dbReference>
<evidence type="ECO:0000256" key="15">
    <source>
        <dbReference type="SAM" id="MobiDB-lite"/>
    </source>
</evidence>
<dbReference type="InterPro" id="IPR012337">
    <property type="entry name" value="RNaseH-like_sf"/>
</dbReference>
<dbReference type="InterPro" id="IPR036397">
    <property type="entry name" value="RNaseH_sf"/>
</dbReference>
<keyword evidence="12" id="KW-0805">Transcription regulation</keyword>
<evidence type="ECO:0000256" key="1">
    <source>
        <dbReference type="ARBA" id="ARBA00001663"/>
    </source>
</evidence>
<accession>A0ABD3RRF6</accession>
<comment type="catalytic activity">
    <reaction evidence="1">
        <text>Exonucleolytic cleavage of poly(A) to 5'-AMP.</text>
        <dbReference type="EC" id="3.1.13.4"/>
    </reaction>
</comment>
<dbReference type="SUPFAM" id="SSF53098">
    <property type="entry name" value="Ribonuclease H-like"/>
    <property type="match status" value="1"/>
</dbReference>
<dbReference type="GO" id="GO:0004535">
    <property type="term" value="F:poly(A)-specific ribonuclease activity"/>
    <property type="evidence" value="ECO:0007669"/>
    <property type="project" value="UniProtKB-EC"/>
</dbReference>
<organism evidence="16 17">
    <name type="scientific">Cyclostephanos tholiformis</name>
    <dbReference type="NCBI Taxonomy" id="382380"/>
    <lineage>
        <taxon>Eukaryota</taxon>
        <taxon>Sar</taxon>
        <taxon>Stramenopiles</taxon>
        <taxon>Ochrophyta</taxon>
        <taxon>Bacillariophyta</taxon>
        <taxon>Coscinodiscophyceae</taxon>
        <taxon>Thalassiosirophycidae</taxon>
        <taxon>Stephanodiscales</taxon>
        <taxon>Stephanodiscaceae</taxon>
        <taxon>Cyclostephanos</taxon>
    </lineage>
</organism>
<dbReference type="GO" id="GO:0005737">
    <property type="term" value="C:cytoplasm"/>
    <property type="evidence" value="ECO:0007669"/>
    <property type="project" value="UniProtKB-SubCell"/>
</dbReference>
<evidence type="ECO:0000313" key="16">
    <source>
        <dbReference type="EMBL" id="KAL3815514.1"/>
    </source>
</evidence>
<evidence type="ECO:0000256" key="11">
    <source>
        <dbReference type="ARBA" id="ARBA00022884"/>
    </source>
</evidence>
<dbReference type="FunFam" id="3.30.420.10:FF:000048">
    <property type="entry name" value="CCR4-associated factor 1, putative"/>
    <property type="match status" value="1"/>
</dbReference>
<evidence type="ECO:0000256" key="2">
    <source>
        <dbReference type="ARBA" id="ARBA00004123"/>
    </source>
</evidence>
<feature type="region of interest" description="Disordered" evidence="15">
    <location>
        <begin position="1"/>
        <end position="114"/>
    </location>
</feature>
<keyword evidence="8" id="KW-0479">Metal-binding</keyword>
<comment type="subcellular location">
    <subcellularLocation>
        <location evidence="3">Cytoplasm</location>
    </subcellularLocation>
    <subcellularLocation>
        <location evidence="2">Nucleus</location>
    </subcellularLocation>
</comment>
<feature type="compositionally biased region" description="Polar residues" evidence="15">
    <location>
        <begin position="403"/>
        <end position="418"/>
    </location>
</feature>
<feature type="region of interest" description="Disordered" evidence="15">
    <location>
        <begin position="397"/>
        <end position="418"/>
    </location>
</feature>
<keyword evidence="11" id="KW-0694">RNA-binding</keyword>
<keyword evidence="13" id="KW-0804">Transcription</keyword>
<evidence type="ECO:0000256" key="3">
    <source>
        <dbReference type="ARBA" id="ARBA00004496"/>
    </source>
</evidence>
<keyword evidence="7" id="KW-0540">Nuclease</keyword>
<dbReference type="Proteomes" id="UP001530377">
    <property type="component" value="Unassembled WGS sequence"/>
</dbReference>
<feature type="compositionally biased region" description="Low complexity" evidence="15">
    <location>
        <begin position="86"/>
        <end position="104"/>
    </location>
</feature>
<keyword evidence="17" id="KW-1185">Reference proteome</keyword>
<dbReference type="EMBL" id="JALLPB020000195">
    <property type="protein sequence ID" value="KAL3815514.1"/>
    <property type="molecule type" value="Genomic_DNA"/>
</dbReference>
<feature type="compositionally biased region" description="Low complexity" evidence="15">
    <location>
        <begin position="24"/>
        <end position="42"/>
    </location>
</feature>
<dbReference type="EC" id="3.1.13.4" evidence="5"/>